<feature type="transmembrane region" description="Helical" evidence="6">
    <location>
        <begin position="243"/>
        <end position="261"/>
    </location>
</feature>
<keyword evidence="10" id="KW-1185">Reference proteome</keyword>
<feature type="transmembrane region" description="Helical" evidence="6">
    <location>
        <begin position="216"/>
        <end position="234"/>
    </location>
</feature>
<dbReference type="NCBIfam" id="TIGR03518">
    <property type="entry name" value="ABC_perm_GldF"/>
    <property type="match status" value="1"/>
</dbReference>
<dbReference type="NCBIfam" id="TIGR03521">
    <property type="entry name" value="GldG"/>
    <property type="match status" value="1"/>
</dbReference>
<dbReference type="InterPro" id="IPR055396">
    <property type="entry name" value="DUF7088"/>
</dbReference>
<feature type="transmembrane region" description="Helical" evidence="6">
    <location>
        <begin position="56"/>
        <end position="74"/>
    </location>
</feature>
<dbReference type="GO" id="GO:0005886">
    <property type="term" value="C:plasma membrane"/>
    <property type="evidence" value="ECO:0007669"/>
    <property type="project" value="UniProtKB-SubCell"/>
</dbReference>
<gene>
    <name evidence="9" type="ORF">DFQ06_0190</name>
</gene>
<evidence type="ECO:0000259" key="7">
    <source>
        <dbReference type="Pfam" id="PF09822"/>
    </source>
</evidence>
<dbReference type="EMBL" id="SORL01000002">
    <property type="protein sequence ID" value="TDY65370.1"/>
    <property type="molecule type" value="Genomic_DNA"/>
</dbReference>
<feature type="domain" description="DUF7088" evidence="8">
    <location>
        <begin position="272"/>
        <end position="379"/>
    </location>
</feature>
<dbReference type="Pfam" id="PF09822">
    <property type="entry name" value="ABC_transp_aux"/>
    <property type="match status" value="1"/>
</dbReference>
<feature type="domain" description="ABC-type uncharacterised transport system" evidence="7">
    <location>
        <begin position="427"/>
        <end position="729"/>
    </location>
</feature>
<feature type="transmembrane region" description="Helical" evidence="6">
    <location>
        <begin position="765"/>
        <end position="787"/>
    </location>
</feature>
<evidence type="ECO:0000256" key="1">
    <source>
        <dbReference type="ARBA" id="ARBA00004651"/>
    </source>
</evidence>
<dbReference type="AlphaFoldDB" id="A0A4R8MHD1"/>
<sequence length="794" mass="89819">MLAILKKEINSFFASPIGYLVIGIFLLLNGLFLWVFKGDFNILDYGFSDLSPFFLLAPWILIFLIPAVTMRSFSDEKKQGTLELLLTKPTSLTRIVLGKYFGAFILILIALAPTLLYVYTINQLGNPVGNLDIGSTLGSYLGLLFLAAAYTAIGIFTSTITDNQIVAFITSVFLCFLFYIGFEGIADFAYSNFIDQLGMSSHYKSISRGVLDTRDILYFISITAFFIFISIKGIKNEKLQKKSWIQIASLFVVFFILNSAVNGIHKRFDLTKDSRYTLSEASLDIIKNVDTPIIIDVFLESENFPSEFRRLQTETRQLLEEFEAENSNIIFNFFNPLEDEANRDIIIEQLTQRGLTPMQMSVQENGASTQAIIFPWALASYNNQTVTIPLIKNKIGTNQQELVSNSVQHLEYAFADGFSKLTNPKSKKIAILKGNEQLEDKYIADFVKKLGEYYLIAPFTLDSVAKKPQTTLNELNEFDLIISAKPTEAFTESEKLVLDQYTMHGGKSLWLIDAVSIEKDSLYNTLGENFAIKRNLNLTDFFFKYGIRINPVMVSSIYSAPITVAIGEGSQSQFQNLRWPYSPFGSSNSNHPIVNNLDLVKFDFANQIDTLKNDIEKTILLETAPITRLEGTPRKISLDVVTQEQNPKEFNSGKQSLAILLEGEFQSVYSNRIKPFKVLNSKEKSTATKIVIIADGDVIKNDVIKNLPQELGFDRWTGKNYSNKEFLLNTVNYLLDDNGLINIRSKEIAVAFLNRQRISAEKTQWQLINIALPLILLAIFGFSFNYYRKKKYSA</sequence>
<accession>A0A4R8MHD1</accession>
<evidence type="ECO:0000256" key="5">
    <source>
        <dbReference type="ARBA" id="ARBA00023136"/>
    </source>
</evidence>
<comment type="subcellular location">
    <subcellularLocation>
        <location evidence="1">Cell membrane</location>
        <topology evidence="1">Multi-pass membrane protein</topology>
    </subcellularLocation>
</comment>
<evidence type="ECO:0000313" key="10">
    <source>
        <dbReference type="Proteomes" id="UP000294824"/>
    </source>
</evidence>
<evidence type="ECO:0000256" key="4">
    <source>
        <dbReference type="ARBA" id="ARBA00022989"/>
    </source>
</evidence>
<comment type="caution">
    <text evidence="9">The sequence shown here is derived from an EMBL/GenBank/DDBJ whole genome shotgun (WGS) entry which is preliminary data.</text>
</comment>
<dbReference type="Proteomes" id="UP000294824">
    <property type="component" value="Unassembled WGS sequence"/>
</dbReference>
<proteinExistence type="predicted"/>
<feature type="transmembrane region" description="Helical" evidence="6">
    <location>
        <begin position="12"/>
        <end position="36"/>
    </location>
</feature>
<organism evidence="9 10">
    <name type="scientific">Algibacter lectus</name>
    <dbReference type="NCBI Taxonomy" id="221126"/>
    <lineage>
        <taxon>Bacteria</taxon>
        <taxon>Pseudomonadati</taxon>
        <taxon>Bacteroidota</taxon>
        <taxon>Flavobacteriia</taxon>
        <taxon>Flavobacteriales</taxon>
        <taxon>Flavobacteriaceae</taxon>
        <taxon>Algibacter</taxon>
    </lineage>
</organism>
<evidence type="ECO:0000313" key="9">
    <source>
        <dbReference type="EMBL" id="TDY65370.1"/>
    </source>
</evidence>
<dbReference type="InterPro" id="IPR019860">
    <property type="entry name" value="Motility-assoc_ABC_perm_GldF"/>
</dbReference>
<feature type="transmembrane region" description="Helical" evidence="6">
    <location>
        <begin position="165"/>
        <end position="182"/>
    </location>
</feature>
<dbReference type="InterPro" id="IPR051449">
    <property type="entry name" value="ABC-2_transporter_component"/>
</dbReference>
<keyword evidence="5 6" id="KW-0472">Membrane</keyword>
<keyword evidence="2" id="KW-1003">Cell membrane</keyword>
<evidence type="ECO:0000256" key="2">
    <source>
        <dbReference type="ARBA" id="ARBA00022475"/>
    </source>
</evidence>
<keyword evidence="3 6" id="KW-0812">Transmembrane</keyword>
<dbReference type="GO" id="GO:0140359">
    <property type="term" value="F:ABC-type transporter activity"/>
    <property type="evidence" value="ECO:0007669"/>
    <property type="project" value="InterPro"/>
</dbReference>
<dbReference type="PANTHER" id="PTHR30294:SF29">
    <property type="entry name" value="MULTIDRUG ABC TRANSPORTER PERMEASE YBHS-RELATED"/>
    <property type="match status" value="1"/>
</dbReference>
<feature type="transmembrane region" description="Helical" evidence="6">
    <location>
        <begin position="139"/>
        <end position="158"/>
    </location>
</feature>
<dbReference type="Pfam" id="PF12679">
    <property type="entry name" value="ABC2_membrane_2"/>
    <property type="match status" value="1"/>
</dbReference>
<dbReference type="PANTHER" id="PTHR30294">
    <property type="entry name" value="MEMBRANE COMPONENT OF ABC TRANSPORTER YHHJ-RELATED"/>
    <property type="match status" value="1"/>
</dbReference>
<name>A0A4R8MHD1_9FLAO</name>
<keyword evidence="4 6" id="KW-1133">Transmembrane helix</keyword>
<protein>
    <submittedName>
        <fullName evidence="9">ABC-2 type transport system permease protein</fullName>
    </submittedName>
</protein>
<reference evidence="9 10" key="1">
    <citation type="submission" date="2019-03" db="EMBL/GenBank/DDBJ databases">
        <title>Genomic Encyclopedia of Type Strains, Phase III (KMG-III): the genomes of soil and plant-associated and newly described type strains.</title>
        <authorList>
            <person name="Whitman W."/>
        </authorList>
    </citation>
    <scope>NUCLEOTIDE SEQUENCE [LARGE SCALE GENOMIC DNA]</scope>
    <source>
        <strain evidence="9 10">CECT 8301</strain>
    </source>
</reference>
<dbReference type="RefSeq" id="WP_133965502.1">
    <property type="nucleotide sequence ID" value="NZ_SORL01000002.1"/>
</dbReference>
<evidence type="ECO:0000256" key="3">
    <source>
        <dbReference type="ARBA" id="ARBA00022692"/>
    </source>
</evidence>
<dbReference type="InterPro" id="IPR019863">
    <property type="entry name" value="Motility-assoc_ABC-rel_GldG"/>
</dbReference>
<evidence type="ECO:0000256" key="6">
    <source>
        <dbReference type="SAM" id="Phobius"/>
    </source>
</evidence>
<feature type="transmembrane region" description="Helical" evidence="6">
    <location>
        <begin position="95"/>
        <end position="119"/>
    </location>
</feature>
<dbReference type="InterPro" id="IPR019196">
    <property type="entry name" value="ABC_transp_unknown"/>
</dbReference>
<evidence type="ECO:0000259" key="8">
    <source>
        <dbReference type="Pfam" id="PF23357"/>
    </source>
</evidence>
<dbReference type="Pfam" id="PF23357">
    <property type="entry name" value="DUF7088"/>
    <property type="match status" value="1"/>
</dbReference>